<evidence type="ECO:0000256" key="5">
    <source>
        <dbReference type="SAM" id="SignalP"/>
    </source>
</evidence>
<dbReference type="OrthoDB" id="1490539at2"/>
<dbReference type="InterPro" id="IPR006664">
    <property type="entry name" value="OMP_bac"/>
</dbReference>
<dbReference type="EMBL" id="CP002691">
    <property type="protein sequence ID" value="AEE52348.1"/>
    <property type="molecule type" value="Genomic_DNA"/>
</dbReference>
<dbReference type="PANTHER" id="PTHR30329">
    <property type="entry name" value="STATOR ELEMENT OF FLAGELLAR MOTOR COMPLEX"/>
    <property type="match status" value="1"/>
</dbReference>
<dbReference type="PROSITE" id="PS51123">
    <property type="entry name" value="OMPA_2"/>
    <property type="match status" value="1"/>
</dbReference>
<dbReference type="SUPFAM" id="SSF103088">
    <property type="entry name" value="OmpA-like"/>
    <property type="match status" value="1"/>
</dbReference>
<dbReference type="Pfam" id="PF07676">
    <property type="entry name" value="PD40"/>
    <property type="match status" value="2"/>
</dbReference>
<proteinExistence type="predicted"/>
<dbReference type="InterPro" id="IPR006665">
    <property type="entry name" value="OmpA-like"/>
</dbReference>
<organism evidence="7 8">
    <name type="scientific">Haliscomenobacter hydrossis (strain ATCC 27775 / DSM 1100 / LMG 10767 / O)</name>
    <dbReference type="NCBI Taxonomy" id="760192"/>
    <lineage>
        <taxon>Bacteria</taxon>
        <taxon>Pseudomonadati</taxon>
        <taxon>Bacteroidota</taxon>
        <taxon>Saprospiria</taxon>
        <taxon>Saprospirales</taxon>
        <taxon>Haliscomenobacteraceae</taxon>
        <taxon>Haliscomenobacter</taxon>
    </lineage>
</organism>
<evidence type="ECO:0000313" key="7">
    <source>
        <dbReference type="EMBL" id="AEE52348.1"/>
    </source>
</evidence>
<dbReference type="eggNOG" id="COG2885">
    <property type="taxonomic scope" value="Bacteria"/>
</dbReference>
<feature type="signal peptide" evidence="5">
    <location>
        <begin position="1"/>
        <end position="26"/>
    </location>
</feature>
<dbReference type="STRING" id="760192.Halhy_4508"/>
<evidence type="ECO:0000313" key="8">
    <source>
        <dbReference type="Proteomes" id="UP000008461"/>
    </source>
</evidence>
<dbReference type="Proteomes" id="UP000008461">
    <property type="component" value="Chromosome"/>
</dbReference>
<evidence type="ECO:0000256" key="3">
    <source>
        <dbReference type="ARBA" id="ARBA00023237"/>
    </source>
</evidence>
<evidence type="ECO:0000256" key="1">
    <source>
        <dbReference type="ARBA" id="ARBA00004442"/>
    </source>
</evidence>
<feature type="chain" id="PRO_5003316020" evidence="5">
    <location>
        <begin position="27"/>
        <end position="958"/>
    </location>
</feature>
<dbReference type="RefSeq" id="WP_013766886.1">
    <property type="nucleotide sequence ID" value="NC_015510.1"/>
</dbReference>
<feature type="domain" description="OmpA-like" evidence="6">
    <location>
        <begin position="844"/>
        <end position="958"/>
    </location>
</feature>
<reference evidence="7 8" key="1">
    <citation type="journal article" date="2011" name="Stand. Genomic Sci.">
        <title>Complete genome sequence of Haliscomenobacter hydrossis type strain (O).</title>
        <authorList>
            <consortium name="US DOE Joint Genome Institute (JGI-PGF)"/>
            <person name="Daligault H."/>
            <person name="Lapidus A."/>
            <person name="Zeytun A."/>
            <person name="Nolan M."/>
            <person name="Lucas S."/>
            <person name="Del Rio T.G."/>
            <person name="Tice H."/>
            <person name="Cheng J.F."/>
            <person name="Tapia R."/>
            <person name="Han C."/>
            <person name="Goodwin L."/>
            <person name="Pitluck S."/>
            <person name="Liolios K."/>
            <person name="Pagani I."/>
            <person name="Ivanova N."/>
            <person name="Huntemann M."/>
            <person name="Mavromatis K."/>
            <person name="Mikhailova N."/>
            <person name="Pati A."/>
            <person name="Chen A."/>
            <person name="Palaniappan K."/>
            <person name="Land M."/>
            <person name="Hauser L."/>
            <person name="Brambilla E.M."/>
            <person name="Rohde M."/>
            <person name="Verbarg S."/>
            <person name="Goker M."/>
            <person name="Bristow J."/>
            <person name="Eisen J.A."/>
            <person name="Markowitz V."/>
            <person name="Hugenholtz P."/>
            <person name="Kyrpides N.C."/>
            <person name="Klenk H.P."/>
            <person name="Woyke T."/>
        </authorList>
    </citation>
    <scope>NUCLEOTIDE SEQUENCE [LARGE SCALE GENOMIC DNA]</scope>
    <source>
        <strain evidence="8">ATCC 27775 / DSM 1100 / LMG 10767 / O</strain>
    </source>
</reference>
<reference key="2">
    <citation type="submission" date="2011-04" db="EMBL/GenBank/DDBJ databases">
        <title>Complete sequence of chromosome of Haliscomenobacter hydrossis DSM 1100.</title>
        <authorList>
            <consortium name="US DOE Joint Genome Institute (JGI-PGF)"/>
            <person name="Lucas S."/>
            <person name="Han J."/>
            <person name="Lapidus A."/>
            <person name="Bruce D."/>
            <person name="Goodwin L."/>
            <person name="Pitluck S."/>
            <person name="Peters L."/>
            <person name="Kyrpides N."/>
            <person name="Mavromatis K."/>
            <person name="Ivanova N."/>
            <person name="Ovchinnikova G."/>
            <person name="Pagani I."/>
            <person name="Daligault H."/>
            <person name="Detter J.C."/>
            <person name="Han C."/>
            <person name="Land M."/>
            <person name="Hauser L."/>
            <person name="Markowitz V."/>
            <person name="Cheng J.-F."/>
            <person name="Hugenholtz P."/>
            <person name="Woyke T."/>
            <person name="Wu D."/>
            <person name="Verbarg S."/>
            <person name="Frueling A."/>
            <person name="Brambilla E."/>
            <person name="Klenk H.-P."/>
            <person name="Eisen J.A."/>
        </authorList>
    </citation>
    <scope>NUCLEOTIDE SEQUENCE</scope>
    <source>
        <strain>DSM 1100</strain>
    </source>
</reference>
<dbReference type="AlphaFoldDB" id="F4KTD4"/>
<dbReference type="HOGENOM" id="CLU_308131_0_0_10"/>
<keyword evidence="3" id="KW-0998">Cell outer membrane</keyword>
<dbReference type="CDD" id="cd07185">
    <property type="entry name" value="OmpA_C-like"/>
    <property type="match status" value="1"/>
</dbReference>
<keyword evidence="8" id="KW-1185">Reference proteome</keyword>
<dbReference type="PANTHER" id="PTHR30329:SF21">
    <property type="entry name" value="LIPOPROTEIN YIAD-RELATED"/>
    <property type="match status" value="1"/>
</dbReference>
<dbReference type="KEGG" id="hhy:Halhy_4508"/>
<accession>F4KTD4</accession>
<comment type="subcellular location">
    <subcellularLocation>
        <location evidence="1">Cell outer membrane</location>
    </subcellularLocation>
</comment>
<dbReference type="Pfam" id="PF00691">
    <property type="entry name" value="OmpA"/>
    <property type="match status" value="1"/>
</dbReference>
<dbReference type="SUPFAM" id="SSF82171">
    <property type="entry name" value="DPP6 N-terminal domain-like"/>
    <property type="match status" value="1"/>
</dbReference>
<dbReference type="InterPro" id="IPR036737">
    <property type="entry name" value="OmpA-like_sf"/>
</dbReference>
<sequence length="958" mass="108884">MYLSFHIHFTAVCITVCCFFSSGLLAQYKDGLQQLQDKKFTEAKTAFDNAMQEDPMFGLLGMSKYYSHADNPAFHLDSAYVIAVRAETLFKRLTEKEKSKLEKDLPDGSPIKNRRTIEKLCSEKALKENTLKGYIHYLDLIKKSNTPEAKTIEENRNKLAFEEASTIGSLEAFANLFDQYGNSIKQKSAPIYRAASFKLFDLYTQANGWSANSRFKEKYPLAAWARDSTVLAFENARKSRTNGLEVFIKKTAVTSFAQMALDTLSSRLLRRGNWAACIQYLKTWPEMPRKDSIWMRAYHNYRLSNPSPQQLRVFTSQNPGFPFPDLLKKDEALAVDFYFRATMNNDSLSRMKHFIKTYPKYPKIDSVWQKYVDNTLAKAKTLAEVDSLIYDPNCPKYLVDQCKSSRNTILDKLAKPESKALFATPYDKTKWPAYHRFIKKWAPSDPSFFALQRIMAEEVNTEKWSAVKDTISRYAEFFKEKNGQFDYIYKMIREKGNLVLKKKVSFPDDGNYSEYSPFLSADGQQLFFCRKVGTSLQAEDIYVAKKINTGWSIPKLIAEICAPDTNEAPECVSHSATEMLIFRSGILCTSQKNATGWSAPLEFPSTINFTEWQGDGRYISNGMIYSAGNIINRDIYVALQDPEGKWMPPINLGPTINTSKFERTPFLHPDMKTLYFSSNGHTGFGNLDLFVSTRLDSSWTNWSEPKNLGVLFNSSANDWDFKVMLGGKKGYMSIGIDGIDKIHFIDLPEWLRPDTIYSLEAKIVGEDGAPIVGELQAIDKKTGKVLQRSRPDPVDGKVVFALPTDQVKFIIVPDKSPPSTIQPVLTVAGSEDDIPTKNIKQFKIDENPDASIRDVLFATGSYEILPEAHTYLIQWAKFIQRNKLKIEIQGHTDNTSSTEFNQVLSENRAQAVRQFLIENNCIAENLSTRGFGESKPEASNATEEGRAKNRRVVMKQLQ</sequence>
<keyword evidence="5" id="KW-0732">Signal</keyword>
<dbReference type="InterPro" id="IPR011659">
    <property type="entry name" value="WD40"/>
</dbReference>
<keyword evidence="2 4" id="KW-0472">Membrane</keyword>
<evidence type="ECO:0000256" key="4">
    <source>
        <dbReference type="PROSITE-ProRule" id="PRU00473"/>
    </source>
</evidence>
<evidence type="ECO:0000259" key="6">
    <source>
        <dbReference type="PROSITE" id="PS51123"/>
    </source>
</evidence>
<protein>
    <submittedName>
        <fullName evidence="7">OmpA/MotB domain protein</fullName>
    </submittedName>
</protein>
<gene>
    <name evidence="7" type="ordered locus">Halhy_4508</name>
</gene>
<dbReference type="Gene3D" id="3.30.1330.60">
    <property type="entry name" value="OmpA-like domain"/>
    <property type="match status" value="1"/>
</dbReference>
<dbReference type="GO" id="GO:0009279">
    <property type="term" value="C:cell outer membrane"/>
    <property type="evidence" value="ECO:0007669"/>
    <property type="project" value="UniProtKB-SubCell"/>
</dbReference>
<dbReference type="InterPro" id="IPR050330">
    <property type="entry name" value="Bact_OuterMem_StrucFunc"/>
</dbReference>
<dbReference type="PRINTS" id="PR01021">
    <property type="entry name" value="OMPADOMAIN"/>
</dbReference>
<name>F4KTD4_HALH1</name>
<evidence type="ECO:0000256" key="2">
    <source>
        <dbReference type="ARBA" id="ARBA00023136"/>
    </source>
</evidence>